<name>A0A439CLX4_9PEZI</name>
<gene>
    <name evidence="2" type="ORF">EKO27_g11941</name>
</gene>
<dbReference type="AlphaFoldDB" id="A0A439CLX4"/>
<sequence>MHYSNVLFLAAFAGTALSQKSDAEYCASKQSSFFSWVVAEGPTTPAAVLSYIATVTNSRPPLATFGPEAARRRRSAPSTRSCRPRCSPEFVTYIT</sequence>
<evidence type="ECO:0000256" key="1">
    <source>
        <dbReference type="SAM" id="SignalP"/>
    </source>
</evidence>
<evidence type="ECO:0000313" key="3">
    <source>
        <dbReference type="Proteomes" id="UP000286045"/>
    </source>
</evidence>
<accession>A0A439CLX4</accession>
<feature type="chain" id="PRO_5018970191" evidence="1">
    <location>
        <begin position="19"/>
        <end position="95"/>
    </location>
</feature>
<keyword evidence="3" id="KW-1185">Reference proteome</keyword>
<feature type="signal peptide" evidence="1">
    <location>
        <begin position="1"/>
        <end position="18"/>
    </location>
</feature>
<keyword evidence="1" id="KW-0732">Signal</keyword>
<organism evidence="2 3">
    <name type="scientific">Xylaria grammica</name>
    <dbReference type="NCBI Taxonomy" id="363999"/>
    <lineage>
        <taxon>Eukaryota</taxon>
        <taxon>Fungi</taxon>
        <taxon>Dikarya</taxon>
        <taxon>Ascomycota</taxon>
        <taxon>Pezizomycotina</taxon>
        <taxon>Sordariomycetes</taxon>
        <taxon>Xylariomycetidae</taxon>
        <taxon>Xylariales</taxon>
        <taxon>Xylariaceae</taxon>
        <taxon>Xylaria</taxon>
    </lineage>
</organism>
<dbReference type="EMBL" id="RYZI01000911">
    <property type="protein sequence ID" value="RWA03165.1"/>
    <property type="molecule type" value="Genomic_DNA"/>
</dbReference>
<evidence type="ECO:0000313" key="2">
    <source>
        <dbReference type="EMBL" id="RWA03165.1"/>
    </source>
</evidence>
<dbReference type="STRING" id="363999.A0A439CLX4"/>
<proteinExistence type="predicted"/>
<reference evidence="2 3" key="1">
    <citation type="submission" date="2018-12" db="EMBL/GenBank/DDBJ databases">
        <title>Draft genome sequence of Xylaria grammica IHI A82.</title>
        <authorList>
            <person name="Buettner E."/>
            <person name="Kellner H."/>
        </authorList>
    </citation>
    <scope>NUCLEOTIDE SEQUENCE [LARGE SCALE GENOMIC DNA]</scope>
    <source>
        <strain evidence="2 3">IHI A82</strain>
    </source>
</reference>
<protein>
    <submittedName>
        <fullName evidence="2">Uncharacterized protein</fullName>
    </submittedName>
</protein>
<comment type="caution">
    <text evidence="2">The sequence shown here is derived from an EMBL/GenBank/DDBJ whole genome shotgun (WGS) entry which is preliminary data.</text>
</comment>
<feature type="non-terminal residue" evidence="2">
    <location>
        <position position="95"/>
    </location>
</feature>
<dbReference type="Proteomes" id="UP000286045">
    <property type="component" value="Unassembled WGS sequence"/>
</dbReference>